<dbReference type="EMBL" id="CP064760">
    <property type="protein sequence ID" value="QPE04451.1"/>
    <property type="molecule type" value="Genomic_DNA"/>
</dbReference>
<dbReference type="Pfam" id="PF13730">
    <property type="entry name" value="HTH_36"/>
    <property type="match status" value="1"/>
</dbReference>
<organism evidence="2 3">
    <name type="scientific">Microbacterium schleiferi</name>
    <dbReference type="NCBI Taxonomy" id="69362"/>
    <lineage>
        <taxon>Bacteria</taxon>
        <taxon>Bacillati</taxon>
        <taxon>Actinomycetota</taxon>
        <taxon>Actinomycetes</taxon>
        <taxon>Micrococcales</taxon>
        <taxon>Microbacteriaceae</taxon>
        <taxon>Microbacterium</taxon>
    </lineage>
</organism>
<feature type="region of interest" description="Disordered" evidence="1">
    <location>
        <begin position="85"/>
        <end position="182"/>
    </location>
</feature>
<keyword evidence="3" id="KW-1185">Reference proteome</keyword>
<evidence type="ECO:0000313" key="3">
    <source>
        <dbReference type="Proteomes" id="UP000594480"/>
    </source>
</evidence>
<dbReference type="Proteomes" id="UP000594480">
    <property type="component" value="Chromosome"/>
</dbReference>
<reference evidence="2 3" key="1">
    <citation type="submission" date="2020-11" db="EMBL/GenBank/DDBJ databases">
        <title>Amino acid is mineralized and recycled by bacteria in oceanic microbiome.</title>
        <authorList>
            <person name="Zheng L.Y."/>
        </authorList>
    </citation>
    <scope>NUCLEOTIDE SEQUENCE [LARGE SCALE GENOMIC DNA]</scope>
    <source>
        <strain evidence="2 3">A32-1</strain>
    </source>
</reference>
<feature type="compositionally biased region" description="Basic and acidic residues" evidence="1">
    <location>
        <begin position="102"/>
        <end position="123"/>
    </location>
</feature>
<gene>
    <name evidence="2" type="ORF">IT882_15150</name>
</gene>
<feature type="compositionally biased region" description="Polar residues" evidence="1">
    <location>
        <begin position="157"/>
        <end position="169"/>
    </location>
</feature>
<dbReference type="AlphaFoldDB" id="A0A7S8RGJ1"/>
<protein>
    <submittedName>
        <fullName evidence="2">Helix-turn-helix domain-containing protein</fullName>
    </submittedName>
</protein>
<proteinExistence type="predicted"/>
<dbReference type="RefSeq" id="WP_195692529.1">
    <property type="nucleotide sequence ID" value="NZ_CP064760.1"/>
</dbReference>
<dbReference type="InterPro" id="IPR036388">
    <property type="entry name" value="WH-like_DNA-bd_sf"/>
</dbReference>
<name>A0A7S8RGJ1_9MICO</name>
<dbReference type="KEGG" id="msf:IT882_15150"/>
<sequence>MTETRDGFARIPDWLTRHAVPALGLTAAEGFVYVAVRSRADADGLAWPSYPTIAHETGTSESTAARAVKRLVQVGLLEVAEPGRQHQATVYRVVERPSLPPKPDRPLSKSERRRAQAPHRGEPEAGSPEGQAPHGDAQAPHGGVLRLLTVGSEVDTVKNTQEVDTSTPTALRAAPPRGGWSG</sequence>
<accession>A0A7S8RGJ1</accession>
<dbReference type="Gene3D" id="1.10.10.10">
    <property type="entry name" value="Winged helix-like DNA-binding domain superfamily/Winged helix DNA-binding domain"/>
    <property type="match status" value="1"/>
</dbReference>
<evidence type="ECO:0000256" key="1">
    <source>
        <dbReference type="SAM" id="MobiDB-lite"/>
    </source>
</evidence>
<evidence type="ECO:0000313" key="2">
    <source>
        <dbReference type="EMBL" id="QPE04451.1"/>
    </source>
</evidence>